<reference evidence="4 5" key="1">
    <citation type="submission" date="2019-06" db="EMBL/GenBank/DDBJ databases">
        <title>Sequencing the genomes of 1000 actinobacteria strains.</title>
        <authorList>
            <person name="Klenk H.-P."/>
        </authorList>
    </citation>
    <scope>NUCLEOTIDE SEQUENCE [LARGE SCALE GENOMIC DNA]</scope>
    <source>
        <strain evidence="4 5">DSM 43186</strain>
    </source>
</reference>
<gene>
    <name evidence="4" type="ORF">FHX40_1040</name>
</gene>
<keyword evidence="5" id="KW-1185">Reference proteome</keyword>
<evidence type="ECO:0000259" key="3">
    <source>
        <dbReference type="Pfam" id="PF05193"/>
    </source>
</evidence>
<organism evidence="4 5">
    <name type="scientific">Thermopolyspora flexuosa</name>
    <dbReference type="NCBI Taxonomy" id="103836"/>
    <lineage>
        <taxon>Bacteria</taxon>
        <taxon>Bacillati</taxon>
        <taxon>Actinomycetota</taxon>
        <taxon>Actinomycetes</taxon>
        <taxon>Streptosporangiales</taxon>
        <taxon>Streptosporangiaceae</taxon>
        <taxon>Thermopolyspora</taxon>
    </lineage>
</organism>
<name>A0A543IUX5_9ACTN</name>
<feature type="domain" description="Peptidase M16 C-terminal" evidence="3">
    <location>
        <begin position="174"/>
        <end position="277"/>
    </location>
</feature>
<dbReference type="PANTHER" id="PTHR11851:SF49">
    <property type="entry name" value="MITOCHONDRIAL-PROCESSING PEPTIDASE SUBUNIT ALPHA"/>
    <property type="match status" value="1"/>
</dbReference>
<dbReference type="PANTHER" id="PTHR11851">
    <property type="entry name" value="METALLOPROTEASE"/>
    <property type="match status" value="1"/>
</dbReference>
<dbReference type="SUPFAM" id="SSF63411">
    <property type="entry name" value="LuxS/MPP-like metallohydrolase"/>
    <property type="match status" value="4"/>
</dbReference>
<feature type="domain" description="Peptidase M16 C-terminal" evidence="3">
    <location>
        <begin position="597"/>
        <end position="765"/>
    </location>
</feature>
<dbReference type="Gene3D" id="3.30.830.10">
    <property type="entry name" value="Metalloenzyme, LuxS/M16 peptidase-like"/>
    <property type="match status" value="3"/>
</dbReference>
<dbReference type="InterPro" id="IPR011765">
    <property type="entry name" value="Pept_M16_N"/>
</dbReference>
<dbReference type="InterPro" id="IPR007863">
    <property type="entry name" value="Peptidase_M16_C"/>
</dbReference>
<dbReference type="Pfam" id="PF05193">
    <property type="entry name" value="Peptidase_M16_C"/>
    <property type="match status" value="2"/>
</dbReference>
<dbReference type="Proteomes" id="UP000319213">
    <property type="component" value="Unassembled WGS sequence"/>
</dbReference>
<comment type="caution">
    <text evidence="4">The sequence shown here is derived from an EMBL/GenBank/DDBJ whole genome shotgun (WGS) entry which is preliminary data.</text>
</comment>
<evidence type="ECO:0000313" key="4">
    <source>
        <dbReference type="EMBL" id="TQM74370.1"/>
    </source>
</evidence>
<accession>A0A543IUX5</accession>
<evidence type="ECO:0000313" key="5">
    <source>
        <dbReference type="Proteomes" id="UP000319213"/>
    </source>
</evidence>
<dbReference type="GO" id="GO:0046872">
    <property type="term" value="F:metal ion binding"/>
    <property type="evidence" value="ECO:0007669"/>
    <property type="project" value="InterPro"/>
</dbReference>
<comment type="similarity">
    <text evidence="1">Belongs to the peptidase M16 family.</text>
</comment>
<evidence type="ECO:0000259" key="2">
    <source>
        <dbReference type="Pfam" id="PF00675"/>
    </source>
</evidence>
<dbReference type="Pfam" id="PF00675">
    <property type="entry name" value="Peptidase_M16"/>
    <property type="match status" value="1"/>
</dbReference>
<proteinExistence type="inferred from homology"/>
<evidence type="ECO:0000256" key="1">
    <source>
        <dbReference type="ARBA" id="ARBA00007261"/>
    </source>
</evidence>
<protein>
    <submittedName>
        <fullName evidence="4">Putative Zn-dependent peptidase</fullName>
    </submittedName>
</protein>
<dbReference type="AlphaFoldDB" id="A0A543IUX5"/>
<dbReference type="InterPro" id="IPR050361">
    <property type="entry name" value="MPP/UQCRC_Complex"/>
</dbReference>
<dbReference type="EMBL" id="VFPQ01000001">
    <property type="protein sequence ID" value="TQM74370.1"/>
    <property type="molecule type" value="Genomic_DNA"/>
</dbReference>
<feature type="domain" description="Peptidase M16 N-terminal" evidence="2">
    <location>
        <begin position="18"/>
        <end position="135"/>
    </location>
</feature>
<dbReference type="InterPro" id="IPR011249">
    <property type="entry name" value="Metalloenz_LuxS/M16"/>
</dbReference>
<sequence length="862" mass="91981">MTGGREPIGMTLSNGLRVLVAPWPGTPRVAVAVHYRVGFRNEPPGRQGFAHLFEHLMFRGSASLPDGRFFDHVYRLAGTANGTTHQDFTDYYQVLPSAALEQALFSEADRMRAPRFTAANLAEQLAGIEQEIRQAVVERPYGGFPWPLLPGVLYDTFANAHDGYGDVALLRRTTPDDCAEFFDAHYAPGNAVLTIAGDVDPDAARILVERHFGDIPARPVRPAPDLREPAPRADRWVVCGEPGVPATAVALGYRLPDPAGDLPGYLAHVVLARLLTRHGLARPYGPRLDASCGFFGMLAAKDPDTLVIATLPAPGVTPERLVAAVDERWDEWADPGRIAGPVAEAVRGLCAEHHRRHGDLEARCRALGRLEALFGRAGLLDELPGLLARVTPEQVARAARGLRAAHKAVLVMEPAGRRTRPGPAVPVAGTPAPAARRGAAERLGRAAVRPMPPAGPQRDPRLQGLCETVIANGLRVVAVRDARVPLVELRLRMPLGTPGWARPERVDALAAPDRVRASRSARAFGGEFDLSTDGQWLDASGYAPSGALDDWLGVLAGLLLAAEPAEPVPPPAWHDPDRVGDAALRRHWLGGSAGHDDDLAGLRRSVLDPAAACLVAVGDLDPEEFPAHAEKALLGWRAPDGPPRRPLTLHGTEDLLLVRRPGLAAARLTLCAVRPFDGPAEAARYLATAIFGGYARSRLVTRILGRDRVEYEAYAGRDVILDTHRAYVRALVPNALVPAALADIRAEMRRLAADPPGAAETAAARDHCLAQLLSAFDSPRLLADLICQAVSFGQGADWLERLPGLLRAVPPADVARAAVELYGTGRPGGVIVGDVDEALLASGADLRIVPLSSGPGRAAAMP</sequence>